<dbReference type="CDD" id="cd01347">
    <property type="entry name" value="ligand_gated_channel"/>
    <property type="match status" value="1"/>
</dbReference>
<dbReference type="InterPro" id="IPR000531">
    <property type="entry name" value="Beta-barrel_TonB"/>
</dbReference>
<evidence type="ECO:0000313" key="9">
    <source>
        <dbReference type="Proteomes" id="UP000032749"/>
    </source>
</evidence>
<dbReference type="InterPro" id="IPR010104">
    <property type="entry name" value="TonB_rcpt_bac"/>
</dbReference>
<dbReference type="PATRIC" id="fig|698738.3.peg.859"/>
<feature type="domain" description="TonB-dependent receptor-like beta-barrel" evidence="6">
    <location>
        <begin position="447"/>
        <end position="895"/>
    </location>
</feature>
<evidence type="ECO:0000256" key="4">
    <source>
        <dbReference type="RuleBase" id="RU003357"/>
    </source>
</evidence>
<keyword evidence="5" id="KW-0732">Signal</keyword>
<dbReference type="Gene3D" id="2.170.130.10">
    <property type="entry name" value="TonB-dependent receptor, plug domain"/>
    <property type="match status" value="1"/>
</dbReference>
<dbReference type="NCBIfam" id="TIGR01782">
    <property type="entry name" value="TonB-Xanth-Caul"/>
    <property type="match status" value="1"/>
</dbReference>
<keyword evidence="8" id="KW-0675">Receptor</keyword>
<comment type="similarity">
    <text evidence="4">Belongs to the TonB-dependent receptor family.</text>
</comment>
<evidence type="ECO:0000256" key="5">
    <source>
        <dbReference type="SAM" id="SignalP"/>
    </source>
</evidence>
<feature type="signal peptide" evidence="5">
    <location>
        <begin position="1"/>
        <end position="20"/>
    </location>
</feature>
<keyword evidence="3" id="KW-0998">Cell outer membrane</keyword>
<dbReference type="SUPFAM" id="SSF56935">
    <property type="entry name" value="Porins"/>
    <property type="match status" value="1"/>
</dbReference>
<keyword evidence="4" id="KW-0798">TonB box</keyword>
<keyword evidence="2 4" id="KW-0472">Membrane</keyword>
<dbReference type="Gene3D" id="2.40.170.20">
    <property type="entry name" value="TonB-dependent receptor, beta-barrel domain"/>
    <property type="match status" value="1"/>
</dbReference>
<dbReference type="Proteomes" id="UP000032749">
    <property type="component" value="Chromosome"/>
</dbReference>
<dbReference type="Pfam" id="PF00593">
    <property type="entry name" value="TonB_dep_Rec_b-barrel"/>
    <property type="match status" value="1"/>
</dbReference>
<evidence type="ECO:0000256" key="3">
    <source>
        <dbReference type="ARBA" id="ARBA00023237"/>
    </source>
</evidence>
<dbReference type="Gene3D" id="2.60.40.1120">
    <property type="entry name" value="Carboxypeptidase-like, regulatory domain"/>
    <property type="match status" value="1"/>
</dbReference>
<dbReference type="InterPro" id="IPR012910">
    <property type="entry name" value="Plug_dom"/>
</dbReference>
<dbReference type="InterPro" id="IPR037066">
    <property type="entry name" value="Plug_dom_sf"/>
</dbReference>
<gene>
    <name evidence="8" type="ORF">OLEAN_C08230</name>
</gene>
<dbReference type="AlphaFoldDB" id="R4YSC4"/>
<dbReference type="HOGENOM" id="CLU_006935_1_2_6"/>
<dbReference type="InterPro" id="IPR036942">
    <property type="entry name" value="Beta-barrel_TonB_sf"/>
</dbReference>
<accession>R4YSC4</accession>
<comment type="subcellular location">
    <subcellularLocation>
        <location evidence="1 4">Cell outer membrane</location>
    </subcellularLocation>
</comment>
<dbReference type="KEGG" id="oai:OLEAN_C08230"/>
<evidence type="ECO:0000313" key="8">
    <source>
        <dbReference type="EMBL" id="CCK74999.1"/>
    </source>
</evidence>
<dbReference type="PANTHER" id="PTHR40980:SF4">
    <property type="entry name" value="TONB-DEPENDENT RECEPTOR-LIKE BETA-BARREL DOMAIN-CONTAINING PROTEIN"/>
    <property type="match status" value="1"/>
</dbReference>
<dbReference type="OrthoDB" id="8727862at2"/>
<dbReference type="GO" id="GO:0009279">
    <property type="term" value="C:cell outer membrane"/>
    <property type="evidence" value="ECO:0007669"/>
    <property type="project" value="UniProtKB-SubCell"/>
</dbReference>
<sequence length="929" mass="103020">MNSVLKPLVVAMALVSAAVAADGTLEGRISDANSRANVSGAVLKIQAQDNQKNKREILVEDGRFRLLNLPAGLYDLSISLSNETLYQDSIEIKDNESLESNIEINTANQPVEEVLVVGQAAQIQRALDRQRYADNMISAINADAIGQLPDNNAAEALQRVPGLSIERDQGEGRFVRVRGISPDLNSVSVNGTQVPAPESGSRAVALDVIPADLLSSLVVTKTLTPDMDANSIGGSIDVKSLSAFERDGGFYTLRAEAGYDAHSEETSPALALTGGNTFQLSEENRLGIAGALSWENRKFGSDNVETGGAWDFDEDEAALEEIEQRDYTIERERMGAALNFDLELGLDTSLYLRTLYSEFSDDEQRQANVIEFGEEALNDDDELEFDGKGRKVGDVGLAEIKRELKDRKETQRIFSSTFGGQHYVNDWTIDFSAGFSKASEDDPGGIGGATFKADAFDGIGFTHSRKPKIIASQDSLDPNNYELDEIEYETAQTSDIQKSIKFDFTRDLYINDNPALVKFGIKASQREKKQNINEYVFEDLDDQGFTDAELSLANFTEGRVDYGLGAFGPKISADQVNQLVDSLNREDFIDEEKSRIADYTINEDIQAAYVMGRIDIDELRILAGIRYEGTEHALKGVRSDGDANFQDVNEKNDYSHVLPALHARYQLSDETQVRAAWTHSVVRPSFEQLAPSFVDDGEEAEFGNTQLKALESANYDFGIEHFTGTAGTVSAFVFYKDIKNFVYETDIAGSSGWEDYDEVITFENGENADLMGLELAYSQKLNMLPAPFNGLMLSTNATFSESNARINSFDEGESISRDITMPNQSDLTGNFIIGFEHNALMLRLAANYKSEYLLEVDDITDKRKDVYQSAQTQLDFSANYAIQENLKVNFEIANITDEPYYTYSNQEKYNAQFEDYGQTYRIGVSYSNF</sequence>
<evidence type="ECO:0000256" key="1">
    <source>
        <dbReference type="ARBA" id="ARBA00004442"/>
    </source>
</evidence>
<feature type="chain" id="PRO_5004374343" evidence="5">
    <location>
        <begin position="21"/>
        <end position="929"/>
    </location>
</feature>
<evidence type="ECO:0000259" key="7">
    <source>
        <dbReference type="Pfam" id="PF07715"/>
    </source>
</evidence>
<dbReference type="PANTHER" id="PTHR40980">
    <property type="entry name" value="PLUG DOMAIN-CONTAINING PROTEIN"/>
    <property type="match status" value="1"/>
</dbReference>
<dbReference type="EMBL" id="FO203512">
    <property type="protein sequence ID" value="CCK74999.1"/>
    <property type="molecule type" value="Genomic_DNA"/>
</dbReference>
<feature type="domain" description="TonB-dependent receptor plug" evidence="7">
    <location>
        <begin position="133"/>
        <end position="234"/>
    </location>
</feature>
<keyword evidence="9" id="KW-1185">Reference proteome</keyword>
<name>R4YSC4_OLEAN</name>
<evidence type="ECO:0000256" key="2">
    <source>
        <dbReference type="ARBA" id="ARBA00023136"/>
    </source>
</evidence>
<reference evidence="8 9" key="1">
    <citation type="journal article" date="2013" name="Nat. Commun.">
        <title>Genome sequence and functional genomic analysis of the oil-degrading bacterium Oleispira antarctica.</title>
        <authorList>
            <person name="Kube M."/>
            <person name="Chernikova T.N."/>
            <person name="Al-Ramahi Y."/>
            <person name="Beloqui A."/>
            <person name="Lopez-Cortez N."/>
            <person name="Guazzaroni M.E."/>
            <person name="Heipieper H.J."/>
            <person name="Klages S."/>
            <person name="Kotsyurbenko O.R."/>
            <person name="Langer I."/>
            <person name="Nechitaylo T.Y."/>
            <person name="Lunsdorf H."/>
            <person name="Fernandez M."/>
            <person name="Juarez S."/>
            <person name="Ciordia S."/>
            <person name="Singer A."/>
            <person name="Kagan O."/>
            <person name="Egorova O."/>
            <person name="Petit P.A."/>
            <person name="Stogios P."/>
            <person name="Kim Y."/>
            <person name="Tchigvintsev A."/>
            <person name="Flick R."/>
            <person name="Denaro R."/>
            <person name="Genovese M."/>
            <person name="Albar J.P."/>
            <person name="Reva O.N."/>
            <person name="Martinez-Gomariz M."/>
            <person name="Tran H."/>
            <person name="Ferrer M."/>
            <person name="Savchenko A."/>
            <person name="Yakunin A.F."/>
            <person name="Yakimov M.M."/>
            <person name="Golyshina O.V."/>
            <person name="Reinhardt R."/>
            <person name="Golyshin P.N."/>
        </authorList>
    </citation>
    <scope>NUCLEOTIDE SEQUENCE [LARGE SCALE GENOMIC DNA]</scope>
</reference>
<protein>
    <submittedName>
        <fullName evidence="8">TonB-dependent receptor</fullName>
    </submittedName>
</protein>
<dbReference type="Pfam" id="PF07715">
    <property type="entry name" value="Plug"/>
    <property type="match status" value="1"/>
</dbReference>
<organism evidence="8 9">
    <name type="scientific">Oleispira antarctica RB-8</name>
    <dbReference type="NCBI Taxonomy" id="698738"/>
    <lineage>
        <taxon>Bacteria</taxon>
        <taxon>Pseudomonadati</taxon>
        <taxon>Pseudomonadota</taxon>
        <taxon>Gammaproteobacteria</taxon>
        <taxon>Oceanospirillales</taxon>
        <taxon>Oceanospirillaceae</taxon>
        <taxon>Oleispira</taxon>
    </lineage>
</organism>
<evidence type="ECO:0000259" key="6">
    <source>
        <dbReference type="Pfam" id="PF00593"/>
    </source>
</evidence>
<proteinExistence type="inferred from homology"/>
<dbReference type="STRING" id="698738.OLEAN_C08230"/>